<name>A0A8E3ZI78_9FIRM</name>
<protein>
    <submittedName>
        <fullName evidence="1">Uncharacterized protein</fullName>
    </submittedName>
</protein>
<dbReference type="EMBL" id="AP019697">
    <property type="protein sequence ID" value="BBK24755.1"/>
    <property type="molecule type" value="Genomic_DNA"/>
</dbReference>
<organism evidence="1 2">
    <name type="scientific">Dialister hominis</name>
    <dbReference type="NCBI Taxonomy" id="2582419"/>
    <lineage>
        <taxon>Bacteria</taxon>
        <taxon>Bacillati</taxon>
        <taxon>Bacillota</taxon>
        <taxon>Negativicutes</taxon>
        <taxon>Veillonellales</taxon>
        <taxon>Veillonellaceae</taxon>
        <taxon>Dialister</taxon>
    </lineage>
</organism>
<dbReference type="Proteomes" id="UP000320585">
    <property type="component" value="Chromosome"/>
</dbReference>
<dbReference type="RefSeq" id="WP_231939233.1">
    <property type="nucleotide sequence ID" value="NZ_AP019697.1"/>
</dbReference>
<dbReference type="KEGG" id="dho:Dia5BBH33_06900"/>
<reference evidence="2" key="1">
    <citation type="submission" date="2019-05" db="EMBL/GenBank/DDBJ databases">
        <title>Complete genome sequencing of Dialister sp. strain 5BBH33.</title>
        <authorList>
            <person name="Sakamoto M."/>
            <person name="Murakami T."/>
            <person name="Mori H."/>
        </authorList>
    </citation>
    <scope>NUCLEOTIDE SEQUENCE [LARGE SCALE GENOMIC DNA]</scope>
    <source>
        <strain evidence="2">5BBH33</strain>
    </source>
</reference>
<evidence type="ECO:0000313" key="1">
    <source>
        <dbReference type="EMBL" id="BBK24755.1"/>
    </source>
</evidence>
<proteinExistence type="predicted"/>
<dbReference type="SUPFAM" id="SSF63829">
    <property type="entry name" value="Calcium-dependent phosphotriesterase"/>
    <property type="match status" value="1"/>
</dbReference>
<accession>A0A8E3ZI78</accession>
<gene>
    <name evidence="1" type="ORF">Dia5BBH33_06900</name>
</gene>
<sequence>MKNKITKFMICFALGLTVQAGAYLYMDRVLFAPLASGDYDMSDVKDKVAEAAEKEGKKTFSKVNVKGKAYYSYDYKYMADVTADSVTIYKAENLSNPQKVDLKNQGVSFFEWMPDRNLALMALYPIHWNGGRWDVTLARYNPEGTTHESDAPIRDLPRDAKIVSVAYSTATNAVYMKMEVGKGLYRIYRTDANYDTRRIYVQTSHIGKIAVFYDEDRLFYDDSQKGIMYTFNGDDSSWRVISPPGAFRLVGLGDDKTIYAAKINSKGEAVAYYTGKLGVGFKEVKALPSPVDFNSVTVHMIHEAALQAASASTK</sequence>
<dbReference type="AlphaFoldDB" id="A0A8E3ZI78"/>
<evidence type="ECO:0000313" key="2">
    <source>
        <dbReference type="Proteomes" id="UP000320585"/>
    </source>
</evidence>
<keyword evidence="2" id="KW-1185">Reference proteome</keyword>
<dbReference type="GeneID" id="92715910"/>